<feature type="transmembrane region" description="Helical" evidence="9">
    <location>
        <begin position="304"/>
        <end position="323"/>
    </location>
</feature>
<keyword evidence="11" id="KW-1185">Reference proteome</keyword>
<feature type="transmembrane region" description="Helical" evidence="9">
    <location>
        <begin position="335"/>
        <end position="368"/>
    </location>
</feature>
<organism evidence="10 11">
    <name type="scientific">Actinospica durhamensis</name>
    <dbReference type="NCBI Taxonomy" id="1508375"/>
    <lineage>
        <taxon>Bacteria</taxon>
        <taxon>Bacillati</taxon>
        <taxon>Actinomycetota</taxon>
        <taxon>Actinomycetes</taxon>
        <taxon>Catenulisporales</taxon>
        <taxon>Actinospicaceae</taxon>
        <taxon>Actinospica</taxon>
    </lineage>
</organism>
<evidence type="ECO:0000256" key="7">
    <source>
        <dbReference type="ARBA" id="ARBA00023136"/>
    </source>
</evidence>
<dbReference type="AlphaFoldDB" id="A0A941ETG5"/>
<feature type="transmembrane region" description="Helical" evidence="9">
    <location>
        <begin position="68"/>
        <end position="89"/>
    </location>
</feature>
<evidence type="ECO:0000313" key="10">
    <source>
        <dbReference type="EMBL" id="MBR7836178.1"/>
    </source>
</evidence>
<feature type="transmembrane region" description="Helical" evidence="9">
    <location>
        <begin position="101"/>
        <end position="122"/>
    </location>
</feature>
<dbReference type="PANTHER" id="PTHR21716:SF53">
    <property type="entry name" value="PERMEASE PERM-RELATED"/>
    <property type="match status" value="1"/>
</dbReference>
<keyword evidence="3" id="KW-0813">Transport</keyword>
<feature type="compositionally biased region" description="Low complexity" evidence="8">
    <location>
        <begin position="8"/>
        <end position="28"/>
    </location>
</feature>
<dbReference type="PANTHER" id="PTHR21716">
    <property type="entry name" value="TRANSMEMBRANE PROTEIN"/>
    <property type="match status" value="1"/>
</dbReference>
<keyword evidence="7 9" id="KW-0472">Membrane</keyword>
<evidence type="ECO:0000256" key="8">
    <source>
        <dbReference type="SAM" id="MobiDB-lite"/>
    </source>
</evidence>
<keyword evidence="6 9" id="KW-1133">Transmembrane helix</keyword>
<dbReference type="Pfam" id="PF01594">
    <property type="entry name" value="AI-2E_transport"/>
    <property type="match status" value="1"/>
</dbReference>
<proteinExistence type="inferred from homology"/>
<dbReference type="Proteomes" id="UP000675781">
    <property type="component" value="Unassembled WGS sequence"/>
</dbReference>
<feature type="transmembrane region" description="Helical" evidence="9">
    <location>
        <begin position="239"/>
        <end position="264"/>
    </location>
</feature>
<dbReference type="EMBL" id="JAGSOG010000129">
    <property type="protein sequence ID" value="MBR7836178.1"/>
    <property type="molecule type" value="Genomic_DNA"/>
</dbReference>
<feature type="region of interest" description="Disordered" evidence="8">
    <location>
        <begin position="1"/>
        <end position="37"/>
    </location>
</feature>
<comment type="caution">
    <text evidence="10">The sequence shown here is derived from an EMBL/GenBank/DDBJ whole genome shotgun (WGS) entry which is preliminary data.</text>
</comment>
<feature type="transmembrane region" description="Helical" evidence="9">
    <location>
        <begin position="43"/>
        <end position="62"/>
    </location>
</feature>
<evidence type="ECO:0000313" key="11">
    <source>
        <dbReference type="Proteomes" id="UP000675781"/>
    </source>
</evidence>
<dbReference type="GO" id="GO:0055085">
    <property type="term" value="P:transmembrane transport"/>
    <property type="evidence" value="ECO:0007669"/>
    <property type="project" value="TreeGrafter"/>
</dbReference>
<dbReference type="InterPro" id="IPR002549">
    <property type="entry name" value="AI-2E-like"/>
</dbReference>
<evidence type="ECO:0000256" key="1">
    <source>
        <dbReference type="ARBA" id="ARBA00004651"/>
    </source>
</evidence>
<reference evidence="10" key="1">
    <citation type="submission" date="2021-04" db="EMBL/GenBank/DDBJ databases">
        <title>Genome based classification of Actinospica acidithermotolerans sp. nov., an actinobacterium isolated from an Indonesian hot spring.</title>
        <authorList>
            <person name="Kusuma A.B."/>
            <person name="Putra K.E."/>
            <person name="Nafisah S."/>
            <person name="Loh J."/>
            <person name="Nouioui I."/>
            <person name="Goodfellow M."/>
        </authorList>
    </citation>
    <scope>NUCLEOTIDE SEQUENCE</scope>
    <source>
        <strain evidence="10">CSCA 57</strain>
    </source>
</reference>
<accession>A0A941ETG5</accession>
<evidence type="ECO:0000256" key="4">
    <source>
        <dbReference type="ARBA" id="ARBA00022475"/>
    </source>
</evidence>
<keyword evidence="5 9" id="KW-0812">Transmembrane</keyword>
<evidence type="ECO:0000256" key="3">
    <source>
        <dbReference type="ARBA" id="ARBA00022448"/>
    </source>
</evidence>
<dbReference type="RefSeq" id="WP_212530661.1">
    <property type="nucleotide sequence ID" value="NZ_JAGSOG010000129.1"/>
</dbReference>
<dbReference type="GO" id="GO:0005886">
    <property type="term" value="C:plasma membrane"/>
    <property type="evidence" value="ECO:0007669"/>
    <property type="project" value="UniProtKB-SubCell"/>
</dbReference>
<comment type="subcellular location">
    <subcellularLocation>
        <location evidence="1">Cell membrane</location>
        <topology evidence="1">Multi-pass membrane protein</topology>
    </subcellularLocation>
</comment>
<evidence type="ECO:0000256" key="9">
    <source>
        <dbReference type="SAM" id="Phobius"/>
    </source>
</evidence>
<protein>
    <submittedName>
        <fullName evidence="10">AI-2E family transporter</fullName>
    </submittedName>
</protein>
<evidence type="ECO:0000256" key="2">
    <source>
        <dbReference type="ARBA" id="ARBA00009773"/>
    </source>
</evidence>
<feature type="transmembrane region" description="Helical" evidence="9">
    <location>
        <begin position="270"/>
        <end position="297"/>
    </location>
</feature>
<keyword evidence="4" id="KW-1003">Cell membrane</keyword>
<sequence>MDLETESAAQAPDAGGEPAAGESSGGEPQPSPRRRGLPFRRSHPYYIGFVGGLGVIICYYLAEALVSVTTELILILIALLIAVGLNPLVERLTRRGVSRGLAVLIVAGGGMLLLAAFVTAIAQPLATQTSGLIAAMPQRLENLSHNTEIARFDQKYNVVGRLEKMFTGADTAQVIAGSILGFGEFVITSVFETFTVIVMTIYFLSSLPTIRVALLNLVPRTRRSRVALLSDGVLDRMGGYVSGAMIVAALAGLAAFLMLTVLQVEFLLPLALLIALTDLIPLVGATIGAVVVTLIVFLESPTKALVACLFFIAYQQFENFVIYPRVMSRSVDVPPMVAVIAALIGAALLGVVGALLAIPLAAGAMYLFREVVQPRQDAM</sequence>
<gene>
    <name evidence="10" type="ORF">KDL01_23070</name>
</gene>
<feature type="transmembrane region" description="Helical" evidence="9">
    <location>
        <begin position="194"/>
        <end position="218"/>
    </location>
</feature>
<comment type="similarity">
    <text evidence="2">Belongs to the autoinducer-2 exporter (AI-2E) (TC 2.A.86) family.</text>
</comment>
<name>A0A941ETG5_9ACTN</name>
<evidence type="ECO:0000256" key="6">
    <source>
        <dbReference type="ARBA" id="ARBA00022989"/>
    </source>
</evidence>
<evidence type="ECO:0000256" key="5">
    <source>
        <dbReference type="ARBA" id="ARBA00022692"/>
    </source>
</evidence>